<dbReference type="PANTHER" id="PTHR47317:SF1">
    <property type="entry name" value="PROTEIN LHCP TRANSLOCATION DEFECT"/>
    <property type="match status" value="1"/>
</dbReference>
<evidence type="ECO:0000313" key="1">
    <source>
        <dbReference type="EMBL" id="CAK0787052.1"/>
    </source>
</evidence>
<sequence>MVLPVTSAQQCCTSGRPQASHAVPSTVLLSGRRLRRAATNGTRCTAMFKNFKNPLRGSSEDAGVYASQTRDDFSADDVEHYFNYMGMLATEGTYDRLNEMLNQGLAPVDLLLLMAAGENDAPRVAELIRAGADIGTKGQDGKTAMDIASDPQVQELLREPARAATF</sequence>
<dbReference type="SUPFAM" id="SSF48403">
    <property type="entry name" value="Ankyrin repeat"/>
    <property type="match status" value="1"/>
</dbReference>
<dbReference type="InterPro" id="IPR044242">
    <property type="entry name" value="LTD-like"/>
</dbReference>
<reference evidence="1 2" key="1">
    <citation type="submission" date="2023-10" db="EMBL/GenBank/DDBJ databases">
        <authorList>
            <person name="Maclean D."/>
            <person name="Macfadyen A."/>
        </authorList>
    </citation>
    <scope>NUCLEOTIDE SEQUENCE [LARGE SCALE GENOMIC DNA]</scope>
</reference>
<organism evidence="1 2">
    <name type="scientific">Coccomyxa viridis</name>
    <dbReference type="NCBI Taxonomy" id="1274662"/>
    <lineage>
        <taxon>Eukaryota</taxon>
        <taxon>Viridiplantae</taxon>
        <taxon>Chlorophyta</taxon>
        <taxon>core chlorophytes</taxon>
        <taxon>Trebouxiophyceae</taxon>
        <taxon>Trebouxiophyceae incertae sedis</taxon>
        <taxon>Coccomyxaceae</taxon>
        <taxon>Coccomyxa</taxon>
    </lineage>
</organism>
<dbReference type="GO" id="GO:0090391">
    <property type="term" value="P:granum assembly"/>
    <property type="evidence" value="ECO:0007669"/>
    <property type="project" value="InterPro"/>
</dbReference>
<comment type="caution">
    <text evidence="1">The sequence shown here is derived from an EMBL/GenBank/DDBJ whole genome shotgun (WGS) entry which is preliminary data.</text>
</comment>
<evidence type="ECO:0000313" key="2">
    <source>
        <dbReference type="Proteomes" id="UP001314263"/>
    </source>
</evidence>
<keyword evidence="2" id="KW-1185">Reference proteome</keyword>
<dbReference type="GO" id="GO:0009570">
    <property type="term" value="C:chloroplast stroma"/>
    <property type="evidence" value="ECO:0007669"/>
    <property type="project" value="InterPro"/>
</dbReference>
<dbReference type="PANTHER" id="PTHR47317">
    <property type="entry name" value="PROTEIN LHCP TRANSLOCATION DEFECT"/>
    <property type="match status" value="1"/>
</dbReference>
<protein>
    <submittedName>
        <fullName evidence="1">Uncharacterized protein</fullName>
    </submittedName>
</protein>
<dbReference type="GO" id="GO:0006886">
    <property type="term" value="P:intracellular protein transport"/>
    <property type="evidence" value="ECO:0007669"/>
    <property type="project" value="InterPro"/>
</dbReference>
<dbReference type="AlphaFoldDB" id="A0AAV1III5"/>
<name>A0AAV1III5_9CHLO</name>
<dbReference type="Gene3D" id="1.25.40.20">
    <property type="entry name" value="Ankyrin repeat-containing domain"/>
    <property type="match status" value="1"/>
</dbReference>
<dbReference type="GO" id="GO:0009941">
    <property type="term" value="C:chloroplast envelope"/>
    <property type="evidence" value="ECO:0007669"/>
    <property type="project" value="TreeGrafter"/>
</dbReference>
<dbReference type="EMBL" id="CAUYUE010000016">
    <property type="protein sequence ID" value="CAK0787052.1"/>
    <property type="molecule type" value="Genomic_DNA"/>
</dbReference>
<dbReference type="InterPro" id="IPR036770">
    <property type="entry name" value="Ankyrin_rpt-contain_sf"/>
</dbReference>
<dbReference type="Proteomes" id="UP001314263">
    <property type="component" value="Unassembled WGS sequence"/>
</dbReference>
<proteinExistence type="predicted"/>
<gene>
    <name evidence="1" type="ORF">CVIRNUC_010268</name>
</gene>
<accession>A0AAV1III5</accession>